<dbReference type="EMBL" id="AK419183">
    <property type="protein sequence ID" value="BAN37887.1"/>
    <property type="molecule type" value="mRNA"/>
</dbReference>
<dbReference type="PANTHER" id="PTHR10497">
    <property type="entry name" value="60S RIBOSOMAL PROTEIN L27"/>
    <property type="match status" value="1"/>
</dbReference>
<dbReference type="GO" id="GO:0003735">
    <property type="term" value="F:structural constituent of ribosome"/>
    <property type="evidence" value="ECO:0007669"/>
    <property type="project" value="InterPro"/>
</dbReference>
<dbReference type="InterPro" id="IPR041991">
    <property type="entry name" value="Ribosomal_eL27_KOW"/>
</dbReference>
<dbReference type="InterPro" id="IPR038655">
    <property type="entry name" value="Ribosomal_eL27_sf"/>
</dbReference>
<keyword evidence="3" id="KW-0687">Ribonucleoprotein</keyword>
<dbReference type="InterPro" id="IPR005824">
    <property type="entry name" value="KOW"/>
</dbReference>
<evidence type="ECO:0000256" key="2">
    <source>
        <dbReference type="ARBA" id="ARBA00022980"/>
    </source>
</evidence>
<dbReference type="Gene3D" id="2.30.30.770">
    <property type="match status" value="1"/>
</dbReference>
<evidence type="ECO:0000256" key="3">
    <source>
        <dbReference type="ARBA" id="ARBA00023274"/>
    </source>
</evidence>
<evidence type="ECO:0000256" key="1">
    <source>
        <dbReference type="ARBA" id="ARBA00009124"/>
    </source>
</evidence>
<dbReference type="InterPro" id="IPR008991">
    <property type="entry name" value="Translation_prot_SH3-like_sf"/>
</dbReference>
<dbReference type="CDD" id="cd06090">
    <property type="entry name" value="KOW_RPL27"/>
    <property type="match status" value="1"/>
</dbReference>
<dbReference type="SUPFAM" id="SSF50104">
    <property type="entry name" value="Translation proteins SH3-like domain"/>
    <property type="match status" value="1"/>
</dbReference>
<sequence>MSKILAPGRVVIILSGRFAGKKAVVSSVNLQGTKDRKYGFVTVVGVERAPLKITRKMSAKVQQMRTSVKSFCKVINVNHVMPTKYTVSLEQFNLIKEVKINTFEAGKVYPISQKKAISSQFAEEYRKGKESWLFTKLRF</sequence>
<dbReference type="SMART" id="SM00739">
    <property type="entry name" value="KOW"/>
    <property type="match status" value="1"/>
</dbReference>
<proteinExistence type="evidence at transcript level"/>
<name>A0A060N5V0_ENTHI</name>
<evidence type="ECO:0000313" key="5">
    <source>
        <dbReference type="EMBL" id="BAN37887.1"/>
    </source>
</evidence>
<organism evidence="5">
    <name type="scientific">Entamoeba histolytica</name>
    <dbReference type="NCBI Taxonomy" id="5759"/>
    <lineage>
        <taxon>Eukaryota</taxon>
        <taxon>Amoebozoa</taxon>
        <taxon>Evosea</taxon>
        <taxon>Archamoebae</taxon>
        <taxon>Mastigamoebida</taxon>
        <taxon>Entamoebidae</taxon>
        <taxon>Entamoeba</taxon>
    </lineage>
</organism>
<dbReference type="FunFam" id="2.30.30.770:FF:000005">
    <property type="entry name" value="60S ribosomal protein L27, putative"/>
    <property type="match status" value="1"/>
</dbReference>
<dbReference type="OMA" id="KMLNYNH"/>
<evidence type="ECO:0000259" key="4">
    <source>
        <dbReference type="SMART" id="SM00739"/>
    </source>
</evidence>
<accession>A0A060N5V0</accession>
<dbReference type="Pfam" id="PF00467">
    <property type="entry name" value="KOW"/>
    <property type="match status" value="1"/>
</dbReference>
<keyword evidence="2 5" id="KW-0689">Ribosomal protein</keyword>
<dbReference type="InterPro" id="IPR001141">
    <property type="entry name" value="Ribosomal_eL27"/>
</dbReference>
<dbReference type="GO" id="GO:0006412">
    <property type="term" value="P:translation"/>
    <property type="evidence" value="ECO:0007669"/>
    <property type="project" value="InterPro"/>
</dbReference>
<dbReference type="Pfam" id="PF01777">
    <property type="entry name" value="Ribosomal_L27e"/>
    <property type="match status" value="1"/>
</dbReference>
<dbReference type="HOGENOM" id="CLU_067359_0_1_1"/>
<reference evidence="5" key="1">
    <citation type="submission" date="2012-06" db="EMBL/GenBank/DDBJ databases">
        <title>Short 5' UTR of Entamoeba genes.</title>
        <authorList>
            <person name="Hiranuka K."/>
            <person name="Kumagai M."/>
            <person name="Wakaguri H."/>
            <person name="Suzuki Y."/>
            <person name="Sugano S."/>
            <person name="Watanabe J."/>
            <person name="Makioka A."/>
        </authorList>
    </citation>
    <scope>NUCLEOTIDE SEQUENCE</scope>
    <source>
        <strain evidence="5">HM-1:IMSS</strain>
    </source>
</reference>
<dbReference type="GO" id="GO:0005840">
    <property type="term" value="C:ribosome"/>
    <property type="evidence" value="ECO:0007669"/>
    <property type="project" value="UniProtKB-KW"/>
</dbReference>
<dbReference type="AlphaFoldDB" id="A0A060N5V0"/>
<comment type="similarity">
    <text evidence="1">Belongs to the eukaryotic ribosomal protein eL27 family.</text>
</comment>
<dbReference type="GO" id="GO:1990904">
    <property type="term" value="C:ribonucleoprotein complex"/>
    <property type="evidence" value="ECO:0007669"/>
    <property type="project" value="UniProtKB-KW"/>
</dbReference>
<protein>
    <submittedName>
        <fullName evidence="5">60S ribosomal protein L27, putative</fullName>
    </submittedName>
</protein>
<feature type="domain" description="KOW" evidence="4">
    <location>
        <begin position="4"/>
        <end position="31"/>
    </location>
</feature>